<dbReference type="Pfam" id="PF00528">
    <property type="entry name" value="BPD_transp_1"/>
    <property type="match status" value="1"/>
</dbReference>
<dbReference type="CDD" id="cd06261">
    <property type="entry name" value="TM_PBP2"/>
    <property type="match status" value="1"/>
</dbReference>
<keyword evidence="2 8" id="KW-0813">Transport</keyword>
<proteinExistence type="inferred from homology"/>
<evidence type="ECO:0000256" key="7">
    <source>
        <dbReference type="ARBA" id="ARBA00023136"/>
    </source>
</evidence>
<keyword evidence="11" id="KW-1185">Reference proteome</keyword>
<keyword evidence="3" id="KW-1003">Cell membrane</keyword>
<dbReference type="AlphaFoldDB" id="A0A1H9X2G4"/>
<dbReference type="SUPFAM" id="SSF161098">
    <property type="entry name" value="MetI-like"/>
    <property type="match status" value="1"/>
</dbReference>
<keyword evidence="7 8" id="KW-0472">Membrane</keyword>
<keyword evidence="5 8" id="KW-0812">Transmembrane</keyword>
<keyword evidence="4" id="KW-0997">Cell inner membrane</keyword>
<dbReference type="PANTHER" id="PTHR43357">
    <property type="entry name" value="INNER MEMBRANE ABC TRANSPORTER PERMEASE PROTEIN YDCV"/>
    <property type="match status" value="1"/>
</dbReference>
<dbReference type="STRING" id="1601833.SAMN05518684_12335"/>
<dbReference type="RefSeq" id="WP_245733240.1">
    <property type="nucleotide sequence ID" value="NZ_FOGT01000023.1"/>
</dbReference>
<feature type="transmembrane region" description="Helical" evidence="8">
    <location>
        <begin position="103"/>
        <end position="122"/>
    </location>
</feature>
<feature type="transmembrane region" description="Helical" evidence="8">
    <location>
        <begin position="12"/>
        <end position="30"/>
    </location>
</feature>
<dbReference type="GO" id="GO:0005886">
    <property type="term" value="C:plasma membrane"/>
    <property type="evidence" value="ECO:0007669"/>
    <property type="project" value="UniProtKB-SubCell"/>
</dbReference>
<comment type="subcellular location">
    <subcellularLocation>
        <location evidence="1">Cell inner membrane</location>
        <topology evidence="1">Multi-pass membrane protein</topology>
    </subcellularLocation>
    <subcellularLocation>
        <location evidence="8">Cell membrane</location>
        <topology evidence="8">Multi-pass membrane protein</topology>
    </subcellularLocation>
</comment>
<evidence type="ECO:0000256" key="1">
    <source>
        <dbReference type="ARBA" id="ARBA00004429"/>
    </source>
</evidence>
<evidence type="ECO:0000259" key="9">
    <source>
        <dbReference type="PROSITE" id="PS50928"/>
    </source>
</evidence>
<dbReference type="EMBL" id="FOGT01000023">
    <property type="protein sequence ID" value="SES40279.1"/>
    <property type="molecule type" value="Genomic_DNA"/>
</dbReference>
<dbReference type="PROSITE" id="PS50928">
    <property type="entry name" value="ABC_TM1"/>
    <property type="match status" value="1"/>
</dbReference>
<evidence type="ECO:0000256" key="8">
    <source>
        <dbReference type="RuleBase" id="RU363032"/>
    </source>
</evidence>
<evidence type="ECO:0000313" key="10">
    <source>
        <dbReference type="EMBL" id="SES40279.1"/>
    </source>
</evidence>
<evidence type="ECO:0000313" key="11">
    <source>
        <dbReference type="Proteomes" id="UP000198571"/>
    </source>
</evidence>
<protein>
    <submittedName>
        <fullName evidence="10">Putative spermidine/putrescine transport system permease protein</fullName>
    </submittedName>
</protein>
<organism evidence="10 11">
    <name type="scientific">Salipaludibacillus aurantiacus</name>
    <dbReference type="NCBI Taxonomy" id="1601833"/>
    <lineage>
        <taxon>Bacteria</taxon>
        <taxon>Bacillati</taxon>
        <taxon>Bacillota</taxon>
        <taxon>Bacilli</taxon>
        <taxon>Bacillales</taxon>
        <taxon>Bacillaceae</taxon>
    </lineage>
</organism>
<feature type="transmembrane region" description="Helical" evidence="8">
    <location>
        <begin position="233"/>
        <end position="257"/>
    </location>
</feature>
<dbReference type="InterPro" id="IPR000515">
    <property type="entry name" value="MetI-like"/>
</dbReference>
<gene>
    <name evidence="10" type="ORF">SAMN05518684_12335</name>
</gene>
<dbReference type="PANTHER" id="PTHR43357:SF4">
    <property type="entry name" value="INNER MEMBRANE ABC TRANSPORTER PERMEASE PROTEIN YDCV"/>
    <property type="match status" value="1"/>
</dbReference>
<evidence type="ECO:0000256" key="5">
    <source>
        <dbReference type="ARBA" id="ARBA00022692"/>
    </source>
</evidence>
<comment type="similarity">
    <text evidence="8">Belongs to the binding-protein-dependent transport system permease family.</text>
</comment>
<feature type="domain" description="ABC transmembrane type-1" evidence="9">
    <location>
        <begin position="65"/>
        <end position="253"/>
    </location>
</feature>
<evidence type="ECO:0000256" key="2">
    <source>
        <dbReference type="ARBA" id="ARBA00022448"/>
    </source>
</evidence>
<dbReference type="InterPro" id="IPR035906">
    <property type="entry name" value="MetI-like_sf"/>
</dbReference>
<reference evidence="11" key="1">
    <citation type="submission" date="2016-10" db="EMBL/GenBank/DDBJ databases">
        <authorList>
            <person name="Varghese N."/>
            <person name="Submissions S."/>
        </authorList>
    </citation>
    <scope>NUCLEOTIDE SEQUENCE [LARGE SCALE GENOMIC DNA]</scope>
    <source>
        <strain evidence="11">S9</strain>
    </source>
</reference>
<dbReference type="GO" id="GO:0055085">
    <property type="term" value="P:transmembrane transport"/>
    <property type="evidence" value="ECO:0007669"/>
    <property type="project" value="InterPro"/>
</dbReference>
<name>A0A1H9X2G4_9BACI</name>
<keyword evidence="6 8" id="KW-1133">Transmembrane helix</keyword>
<accession>A0A1H9X2G4</accession>
<dbReference type="Proteomes" id="UP000198571">
    <property type="component" value="Unassembled WGS sequence"/>
</dbReference>
<sequence>MIFYRKKAVQAVWFTGCILLFVAPVVLMFIKSVSFGWSWPEWSPDQFSLRAWEVMFRDPALSRSLYVTVAVGVSVVLINFLIAVPSAYALSRFSFKGKGVVEALLMMPILIPVLAIAMGMHLTMIRLGLTDRITGVILIHLLPTLPYAVRVLKAGFDRLSVDWEEQSAVLGAGRWTTFWTVVVPLILPSLRSTAVLVFVISLSQYVLTAIIGGGKVLTLPMIYYPYFNSADEAVVAGFSVLFALLPIAFLIVWEAIIKGYLFVIRKP</sequence>
<evidence type="ECO:0000256" key="4">
    <source>
        <dbReference type="ARBA" id="ARBA00022519"/>
    </source>
</evidence>
<evidence type="ECO:0000256" key="6">
    <source>
        <dbReference type="ARBA" id="ARBA00022989"/>
    </source>
</evidence>
<feature type="transmembrane region" description="Helical" evidence="8">
    <location>
        <begin position="65"/>
        <end position="91"/>
    </location>
</feature>
<evidence type="ECO:0000256" key="3">
    <source>
        <dbReference type="ARBA" id="ARBA00022475"/>
    </source>
</evidence>
<dbReference type="Gene3D" id="1.10.3720.10">
    <property type="entry name" value="MetI-like"/>
    <property type="match status" value="1"/>
</dbReference>